<feature type="domain" description="Outer membrane protein beta-barrel" evidence="2">
    <location>
        <begin position="410"/>
        <end position="796"/>
    </location>
</feature>
<evidence type="ECO:0000313" key="4">
    <source>
        <dbReference type="Proteomes" id="UP000238034"/>
    </source>
</evidence>
<dbReference type="Gene3D" id="2.60.40.1120">
    <property type="entry name" value="Carboxypeptidase-like, regulatory domain"/>
    <property type="match status" value="1"/>
</dbReference>
<sequence>MKKALLYCVIIFIAQLSATAQSARVITGVVQDSAGITLPGSSVRLVSSLDTLSTATNLEGAFRFPSVKSPKFSITVSSISFQTFSKQYTVDPKTVSTTLAPIRLKDANNQLNEVVINIITPVVVKEDTVQYDARAYPVREGDAVDEMVKRLPGMEVDNEGNVKAQGEPVTKIRLNGKDFFGDEAAAALQNLPADIVKNIQLVDDYGEEANLTGIKSGEPQKILNINTREDKKIGYFGRAEGGLGSMDRYVGRARANRFNGDQQISFDATNNNISNRSKGTTDRTSARIHYRDNWGEKLESYGSYRFQRNDNHSLERTVTESAFDSYTRYENDRSDNNNKTTEQDFSWNLEFRPDSMNYFKFKPRVSYNTGNTISSGSTLTELLLANSVRERIDNTSSSSFNSDNELYYHHKFRKKGRNLSASAIVNTSTGDHLSDIRNDYTNTDSLNNRSIEQQYQYRNNDNRNTNTRLRVAYIEPISAKGMLEFNYQWNRTSTKTVRDTRDIDPLTEEETLNTNLSNNYNYQFVTNRAGLTYRHIAPKLNYFAGIAVMPSVLNGQDLSRDIKTKKETLNWVPSARMVYKFSKEQSFTMRYYGRSNQPGFRQLQPITDNSNIQNVITGNPDLKPEFTNNFGMEYKQNDWKNGYVMDARVDMSQTNDKIVTTKVVIPDSIKQISSYINTDGFYNARANYSISLPFSERQYTITYSGGSNFSNNIAFTNNDRIVGKNLNINQGLRFRLDIKDKTNAELSTSFSYNQTQYSAGSLSDRYTKTYRVGLTGRTYFRKDLTLGYDFSKTVNTGFNANSTNPTLLNLFLEYRFLKQNRGNIRLQGYDLLNQNTAISRDVFDNVIVDSQTNRLARYFMLTFQYRIQRFGS</sequence>
<organism evidence="3 4">
    <name type="scientific">Arcticibacter pallidicorallinus</name>
    <dbReference type="NCBI Taxonomy" id="1259464"/>
    <lineage>
        <taxon>Bacteria</taxon>
        <taxon>Pseudomonadati</taxon>
        <taxon>Bacteroidota</taxon>
        <taxon>Sphingobacteriia</taxon>
        <taxon>Sphingobacteriales</taxon>
        <taxon>Sphingobacteriaceae</taxon>
        <taxon>Arcticibacter</taxon>
    </lineage>
</organism>
<dbReference type="AlphaFoldDB" id="A0A2T0UB93"/>
<dbReference type="Proteomes" id="UP000238034">
    <property type="component" value="Unassembled WGS sequence"/>
</dbReference>
<dbReference type="Pfam" id="PF14905">
    <property type="entry name" value="OMP_b-brl_3"/>
    <property type="match status" value="1"/>
</dbReference>
<gene>
    <name evidence="3" type="ORF">B0I27_101151</name>
</gene>
<reference evidence="3 4" key="1">
    <citation type="submission" date="2018-03" db="EMBL/GenBank/DDBJ databases">
        <title>Genomic Encyclopedia of Type Strains, Phase III (KMG-III): the genomes of soil and plant-associated and newly described type strains.</title>
        <authorList>
            <person name="Whitman W."/>
        </authorList>
    </citation>
    <scope>NUCLEOTIDE SEQUENCE [LARGE SCALE GENOMIC DNA]</scope>
    <source>
        <strain evidence="3 4">CGMCC 1.9313</strain>
    </source>
</reference>
<feature type="signal peptide" evidence="1">
    <location>
        <begin position="1"/>
        <end position="20"/>
    </location>
</feature>
<name>A0A2T0UB93_9SPHI</name>
<proteinExistence type="predicted"/>
<feature type="chain" id="PRO_5015628176" evidence="1">
    <location>
        <begin position="21"/>
        <end position="872"/>
    </location>
</feature>
<dbReference type="OrthoDB" id="1086219at2"/>
<accession>A0A2T0UB93</accession>
<dbReference type="RefSeq" id="WP_106290406.1">
    <property type="nucleotide sequence ID" value="NZ_PVTH01000001.1"/>
</dbReference>
<evidence type="ECO:0000313" key="3">
    <source>
        <dbReference type="EMBL" id="PRY55183.1"/>
    </source>
</evidence>
<evidence type="ECO:0000259" key="2">
    <source>
        <dbReference type="Pfam" id="PF14905"/>
    </source>
</evidence>
<evidence type="ECO:0000256" key="1">
    <source>
        <dbReference type="SAM" id="SignalP"/>
    </source>
</evidence>
<dbReference type="EMBL" id="PVTH01000001">
    <property type="protein sequence ID" value="PRY55183.1"/>
    <property type="molecule type" value="Genomic_DNA"/>
</dbReference>
<comment type="caution">
    <text evidence="3">The sequence shown here is derived from an EMBL/GenBank/DDBJ whole genome shotgun (WGS) entry which is preliminary data.</text>
</comment>
<dbReference type="InterPro" id="IPR041700">
    <property type="entry name" value="OMP_b-brl_3"/>
</dbReference>
<dbReference type="InterPro" id="IPR008969">
    <property type="entry name" value="CarboxyPept-like_regulatory"/>
</dbReference>
<keyword evidence="1" id="KW-0732">Signal</keyword>
<protein>
    <submittedName>
        <fullName evidence="3">Outer membrane receptor protein involved in Fe transport</fullName>
    </submittedName>
</protein>
<keyword evidence="3" id="KW-0675">Receptor</keyword>
<dbReference type="SUPFAM" id="SSF49464">
    <property type="entry name" value="Carboxypeptidase regulatory domain-like"/>
    <property type="match status" value="1"/>
</dbReference>
<keyword evidence="4" id="KW-1185">Reference proteome</keyword>
<dbReference type="SUPFAM" id="SSF56935">
    <property type="entry name" value="Porins"/>
    <property type="match status" value="1"/>
</dbReference>
<dbReference type="Pfam" id="PF13715">
    <property type="entry name" value="CarbopepD_reg_2"/>
    <property type="match status" value="1"/>
</dbReference>